<evidence type="ECO:0000256" key="11">
    <source>
        <dbReference type="RuleBase" id="RU003718"/>
    </source>
</evidence>
<comment type="caution">
    <text evidence="12">Lacks conserved residue(s) required for the propagation of feature annotation.</text>
</comment>
<name>A0AAV0WJT3_9HEMI</name>
<dbReference type="Proteomes" id="UP001160148">
    <property type="component" value="Unassembled WGS sequence"/>
</dbReference>
<comment type="caution">
    <text evidence="13">The sequence shown here is derived from an EMBL/GenBank/DDBJ whole genome shotgun (WGS) entry which is preliminary data.</text>
</comment>
<dbReference type="EMBL" id="CARXXK010000002">
    <property type="protein sequence ID" value="CAI6355963.1"/>
    <property type="molecule type" value="Genomic_DNA"/>
</dbReference>
<protein>
    <recommendedName>
        <fullName evidence="12">UDP-glucuronosyltransferase</fullName>
        <ecNumber evidence="12">2.4.1.17</ecNumber>
    </recommendedName>
</protein>
<keyword evidence="8 12" id="KW-0472">Membrane</keyword>
<keyword evidence="9" id="KW-0325">Glycoprotein</keyword>
<dbReference type="SUPFAM" id="SSF53756">
    <property type="entry name" value="UDP-Glycosyltransferase/glycogen phosphorylase"/>
    <property type="match status" value="1"/>
</dbReference>
<evidence type="ECO:0000313" key="14">
    <source>
        <dbReference type="Proteomes" id="UP001160148"/>
    </source>
</evidence>
<dbReference type="PANTHER" id="PTHR48043:SF145">
    <property type="entry name" value="FI06409P-RELATED"/>
    <property type="match status" value="1"/>
</dbReference>
<proteinExistence type="inferred from homology"/>
<dbReference type="InterPro" id="IPR035595">
    <property type="entry name" value="UDP_glycos_trans_CS"/>
</dbReference>
<keyword evidence="14" id="KW-1185">Reference proteome</keyword>
<dbReference type="InterPro" id="IPR002213">
    <property type="entry name" value="UDP_glucos_trans"/>
</dbReference>
<dbReference type="PROSITE" id="PS00375">
    <property type="entry name" value="UDPGT"/>
    <property type="match status" value="1"/>
</dbReference>
<keyword evidence="4 11" id="KW-0808">Transferase</keyword>
<dbReference type="GO" id="GO:0016020">
    <property type="term" value="C:membrane"/>
    <property type="evidence" value="ECO:0007669"/>
    <property type="project" value="UniProtKB-SubCell"/>
</dbReference>
<dbReference type="EC" id="2.4.1.17" evidence="12"/>
<evidence type="ECO:0000256" key="12">
    <source>
        <dbReference type="RuleBase" id="RU362059"/>
    </source>
</evidence>
<dbReference type="InterPro" id="IPR050271">
    <property type="entry name" value="UDP-glycosyltransferase"/>
</dbReference>
<dbReference type="CDD" id="cd03784">
    <property type="entry name" value="GT1_Gtf-like"/>
    <property type="match status" value="1"/>
</dbReference>
<feature type="transmembrane region" description="Helical" evidence="12">
    <location>
        <begin position="7"/>
        <end position="26"/>
    </location>
</feature>
<keyword evidence="5 12" id="KW-0812">Transmembrane</keyword>
<dbReference type="FunFam" id="3.40.50.2000:FF:000050">
    <property type="entry name" value="UDP-glucuronosyltransferase"/>
    <property type="match status" value="1"/>
</dbReference>
<sequence>MKKPNVLYTYICSICLMYTFMCSWILPAETARILAIESIAGKSHWNYVSSIVRVLSKNGHQVTVFTPFPEGDRDNYTEVDTSIDHGQNGTEFVPMDLIDTMALWSHPMSMIKFLRTQRTVLCDQVYKNDQLKKLIEDNETSNFDVLMIENVGYDCDLYLAHKLNLPLIYLISSPMLTFAERSIFGDIPNPATISHLLSGYAIPKTFVQRILNTALLAYSMIVFSYDKLVIQYTANRPYDLEKSTVQPSLTFLNSHFISEASRPFSQNVIEVGGIHLKPPKSIPNDILEFIENSPHGVILFTLGSVVNMSTSPDYILNPIKEALAQVPQRVLWKYEGKMVNKPKNVMIRKWLPQREILLHPKVKLFISHGGMSGVYETVDAGIPVLGFPLLYDQPRNIANLVHAGMAISMDILSVKKDTFLRNVLELVNDEKYMRNAKIASDIFKNRPMSPEQSVLYWTEYVIRHKGAPHLKPHSLNLTWYQYLLLDVIAAMIVFLCISLLIAYKCIIMLNNLIRKNVLNIKSKSE</sequence>
<dbReference type="AlphaFoldDB" id="A0AAV0WJT3"/>
<evidence type="ECO:0000256" key="1">
    <source>
        <dbReference type="ARBA" id="ARBA00004240"/>
    </source>
</evidence>
<dbReference type="PANTHER" id="PTHR48043">
    <property type="entry name" value="EG:EG0003.4 PROTEIN-RELATED"/>
    <property type="match status" value="1"/>
</dbReference>
<keyword evidence="6" id="KW-0256">Endoplasmic reticulum</keyword>
<evidence type="ECO:0000256" key="5">
    <source>
        <dbReference type="ARBA" id="ARBA00022692"/>
    </source>
</evidence>
<evidence type="ECO:0000256" key="8">
    <source>
        <dbReference type="ARBA" id="ARBA00023136"/>
    </source>
</evidence>
<evidence type="ECO:0000256" key="3">
    <source>
        <dbReference type="ARBA" id="ARBA00022676"/>
    </source>
</evidence>
<dbReference type="GO" id="GO:0015020">
    <property type="term" value="F:glucuronosyltransferase activity"/>
    <property type="evidence" value="ECO:0007669"/>
    <property type="project" value="UniProtKB-EC"/>
</dbReference>
<accession>A0AAV0WJT3</accession>
<keyword evidence="3 11" id="KW-0328">Glycosyltransferase</keyword>
<evidence type="ECO:0000256" key="2">
    <source>
        <dbReference type="ARBA" id="ARBA00009995"/>
    </source>
</evidence>
<gene>
    <name evidence="13" type="ORF">MEUPH1_LOCUS11756</name>
</gene>
<reference evidence="13 14" key="1">
    <citation type="submission" date="2023-01" db="EMBL/GenBank/DDBJ databases">
        <authorList>
            <person name="Whitehead M."/>
        </authorList>
    </citation>
    <scope>NUCLEOTIDE SEQUENCE [LARGE SCALE GENOMIC DNA]</scope>
</reference>
<evidence type="ECO:0000313" key="13">
    <source>
        <dbReference type="EMBL" id="CAI6355963.1"/>
    </source>
</evidence>
<feature type="transmembrane region" description="Helical" evidence="12">
    <location>
        <begin position="479"/>
        <end position="506"/>
    </location>
</feature>
<evidence type="ECO:0000256" key="4">
    <source>
        <dbReference type="ARBA" id="ARBA00022679"/>
    </source>
</evidence>
<evidence type="ECO:0000256" key="6">
    <source>
        <dbReference type="ARBA" id="ARBA00022824"/>
    </source>
</evidence>
<comment type="catalytic activity">
    <reaction evidence="12">
        <text>glucuronate acceptor + UDP-alpha-D-glucuronate = acceptor beta-D-glucuronoside + UDP + H(+)</text>
        <dbReference type="Rhea" id="RHEA:21032"/>
        <dbReference type="ChEBI" id="CHEBI:15378"/>
        <dbReference type="ChEBI" id="CHEBI:58052"/>
        <dbReference type="ChEBI" id="CHEBI:58223"/>
        <dbReference type="ChEBI" id="CHEBI:132367"/>
        <dbReference type="ChEBI" id="CHEBI:132368"/>
        <dbReference type="EC" id="2.4.1.17"/>
    </reaction>
</comment>
<dbReference type="Gene3D" id="3.40.50.2000">
    <property type="entry name" value="Glycogen Phosphorylase B"/>
    <property type="match status" value="2"/>
</dbReference>
<evidence type="ECO:0000256" key="9">
    <source>
        <dbReference type="ARBA" id="ARBA00023180"/>
    </source>
</evidence>
<organism evidence="13 14">
    <name type="scientific">Macrosiphum euphorbiae</name>
    <name type="common">potato aphid</name>
    <dbReference type="NCBI Taxonomy" id="13131"/>
    <lineage>
        <taxon>Eukaryota</taxon>
        <taxon>Metazoa</taxon>
        <taxon>Ecdysozoa</taxon>
        <taxon>Arthropoda</taxon>
        <taxon>Hexapoda</taxon>
        <taxon>Insecta</taxon>
        <taxon>Pterygota</taxon>
        <taxon>Neoptera</taxon>
        <taxon>Paraneoptera</taxon>
        <taxon>Hemiptera</taxon>
        <taxon>Sternorrhyncha</taxon>
        <taxon>Aphidomorpha</taxon>
        <taxon>Aphidoidea</taxon>
        <taxon>Aphididae</taxon>
        <taxon>Macrosiphini</taxon>
        <taxon>Macrosiphum</taxon>
    </lineage>
</organism>
<comment type="similarity">
    <text evidence="2 11">Belongs to the UDP-glycosyltransferase family.</text>
</comment>
<keyword evidence="7 12" id="KW-1133">Transmembrane helix</keyword>
<dbReference type="GO" id="GO:0005783">
    <property type="term" value="C:endoplasmic reticulum"/>
    <property type="evidence" value="ECO:0007669"/>
    <property type="project" value="UniProtKB-SubCell"/>
</dbReference>
<evidence type="ECO:0000256" key="7">
    <source>
        <dbReference type="ARBA" id="ARBA00022989"/>
    </source>
</evidence>
<dbReference type="Pfam" id="PF00201">
    <property type="entry name" value="UDPGT"/>
    <property type="match status" value="1"/>
</dbReference>
<comment type="subcellular location">
    <subcellularLocation>
        <location evidence="10">Endomembrane system</location>
        <topology evidence="10">Single-pass type I membrane protein</topology>
    </subcellularLocation>
    <subcellularLocation>
        <location evidence="1">Endoplasmic reticulum</location>
    </subcellularLocation>
    <subcellularLocation>
        <location evidence="12">Membrane</location>
        <topology evidence="12">Single-pass membrane protein</topology>
    </subcellularLocation>
</comment>
<evidence type="ECO:0000256" key="10">
    <source>
        <dbReference type="ARBA" id="ARBA00046288"/>
    </source>
</evidence>